<sequence length="140" mass="15292">MISLDCSSLLVVLILCYGGSFLGTGAPGWFVSLDVGSSFGVPASFVLSGISSCLSSFRVHNIDKVRPPPEPSLWHEEFDGITLFQFYISISSNCFYFSLSRFGLKIWTSEVHLIDSISVPIVLGFKLPVSCLANQVALYE</sequence>
<evidence type="ECO:0000256" key="1">
    <source>
        <dbReference type="SAM" id="Phobius"/>
    </source>
</evidence>
<dbReference type="AlphaFoldDB" id="A0AAV0DBC9"/>
<keyword evidence="3" id="KW-1185">Reference proteome</keyword>
<gene>
    <name evidence="2" type="ORF">CEPIT_LOCUS13371</name>
</gene>
<accession>A0AAV0DBC9</accession>
<comment type="caution">
    <text evidence="2">The sequence shown here is derived from an EMBL/GenBank/DDBJ whole genome shotgun (WGS) entry which is preliminary data.</text>
</comment>
<keyword evidence="1" id="KW-1133">Transmembrane helix</keyword>
<feature type="transmembrane region" description="Helical" evidence="1">
    <location>
        <begin position="35"/>
        <end position="57"/>
    </location>
</feature>
<protein>
    <submittedName>
        <fullName evidence="2">Uncharacterized protein</fullName>
    </submittedName>
</protein>
<dbReference type="EMBL" id="CAMAPF010000085">
    <property type="protein sequence ID" value="CAH9095728.1"/>
    <property type="molecule type" value="Genomic_DNA"/>
</dbReference>
<evidence type="ECO:0000313" key="2">
    <source>
        <dbReference type="EMBL" id="CAH9095728.1"/>
    </source>
</evidence>
<proteinExistence type="predicted"/>
<evidence type="ECO:0000313" key="3">
    <source>
        <dbReference type="Proteomes" id="UP001152523"/>
    </source>
</evidence>
<reference evidence="2" key="1">
    <citation type="submission" date="2022-07" db="EMBL/GenBank/DDBJ databases">
        <authorList>
            <person name="Macas J."/>
            <person name="Novak P."/>
            <person name="Neumann P."/>
        </authorList>
    </citation>
    <scope>NUCLEOTIDE SEQUENCE</scope>
</reference>
<organism evidence="2 3">
    <name type="scientific">Cuscuta epithymum</name>
    <dbReference type="NCBI Taxonomy" id="186058"/>
    <lineage>
        <taxon>Eukaryota</taxon>
        <taxon>Viridiplantae</taxon>
        <taxon>Streptophyta</taxon>
        <taxon>Embryophyta</taxon>
        <taxon>Tracheophyta</taxon>
        <taxon>Spermatophyta</taxon>
        <taxon>Magnoliopsida</taxon>
        <taxon>eudicotyledons</taxon>
        <taxon>Gunneridae</taxon>
        <taxon>Pentapetalae</taxon>
        <taxon>asterids</taxon>
        <taxon>lamiids</taxon>
        <taxon>Solanales</taxon>
        <taxon>Convolvulaceae</taxon>
        <taxon>Cuscuteae</taxon>
        <taxon>Cuscuta</taxon>
        <taxon>Cuscuta subgen. Cuscuta</taxon>
    </lineage>
</organism>
<keyword evidence="1" id="KW-0472">Membrane</keyword>
<name>A0AAV0DBC9_9ASTE</name>
<keyword evidence="1" id="KW-0812">Transmembrane</keyword>
<dbReference type="Proteomes" id="UP001152523">
    <property type="component" value="Unassembled WGS sequence"/>
</dbReference>